<keyword evidence="5 10" id="KW-0949">S-adenosyl-L-methionine</keyword>
<gene>
    <name evidence="10" type="primary">TRM5</name>
    <name evidence="12" type="ORF">BKCO1_850009</name>
</gene>
<organism evidence="12 13">
    <name type="scientific">Diplodia corticola</name>
    <dbReference type="NCBI Taxonomy" id="236234"/>
    <lineage>
        <taxon>Eukaryota</taxon>
        <taxon>Fungi</taxon>
        <taxon>Dikarya</taxon>
        <taxon>Ascomycota</taxon>
        <taxon>Pezizomycotina</taxon>
        <taxon>Dothideomycetes</taxon>
        <taxon>Dothideomycetes incertae sedis</taxon>
        <taxon>Botryosphaeriales</taxon>
        <taxon>Botryosphaeriaceae</taxon>
        <taxon>Diplodia</taxon>
    </lineage>
</organism>
<sequence>MSDDTMFRPPVNRAMRTLDRSLFQKTFPLAAARIANNKDISLVRGALEKSKDVLSASRLQSVQHDPLPELASQGRKCVLLRPDVKHDDPSTWSPTIVEIQSKGTASIVPYDLHLDYDHWTYDEIMSAIVPEADQEDAYPKRFSQVGHILHLNLRESHQPYKDIIAQVLKDKSHNVETVISKVDNVGDESEFRTFSYEVLIGHGDLNVELHEENCTFRFDYGKVYWNSRLQGEHRRMVRAFKEGEAVCDVMAGVGPFAVPAGKKRIFTWANDLNPESYACMVEAVGRNKVGQFVRAFNADGHAFIRDATADLFRSSRRVTVKAAPGGSRRKAGGEKVPATVDPKSLERVLVQPRIFSHYVMNLPANAIDFLPSFIGLYARSPVSEALGTDDPSTLFAPHTGVQLPMVHVYCFGTKSDDNVEQEIDICKRISEKLEFEITRETLDGEIFDVRDVAPNKRMFCASFRLPAEVAFRKPDGADDRFVD</sequence>
<evidence type="ECO:0000313" key="12">
    <source>
        <dbReference type="EMBL" id="OJD29302.1"/>
    </source>
</evidence>
<feature type="binding site" evidence="10">
    <location>
        <begin position="299"/>
        <end position="300"/>
    </location>
    <ligand>
        <name>S-adenosyl-L-methionine</name>
        <dbReference type="ChEBI" id="CHEBI:59789"/>
    </ligand>
</feature>
<dbReference type="GO" id="GO:0005634">
    <property type="term" value="C:nucleus"/>
    <property type="evidence" value="ECO:0007669"/>
    <property type="project" value="UniProtKB-SubCell"/>
</dbReference>
<accession>A0A1J9QKB4</accession>
<dbReference type="PROSITE" id="PS51684">
    <property type="entry name" value="SAM_MT_TRM5_TYW2"/>
    <property type="match status" value="1"/>
</dbReference>
<keyword evidence="7 10" id="KW-0496">Mitochondrion</keyword>
<feature type="domain" description="SAM-dependent methyltransferase TRM5/TYW2-type" evidence="11">
    <location>
        <begin position="142"/>
        <end position="467"/>
    </location>
</feature>
<dbReference type="Pfam" id="PF02475">
    <property type="entry name" value="TRM5-TYW2_MTfase"/>
    <property type="match status" value="1"/>
</dbReference>
<comment type="function">
    <text evidence="10">Specifically methylates the N1 position of guanosine-37 in various cytoplasmic and mitochondrial tRNAs. Methylation is not dependent on the nature of the nucleoside 5' of the target nucleoside. This is the first step in the biosynthesis of wybutosine (yW), a modified base adjacent to the anticodon of tRNAs and required for accurate decoding.</text>
</comment>
<dbReference type="EC" id="2.1.1.228" evidence="10"/>
<evidence type="ECO:0000256" key="2">
    <source>
        <dbReference type="ARBA" id="ARBA00022490"/>
    </source>
</evidence>
<dbReference type="Gene3D" id="3.30.300.110">
    <property type="entry name" value="Met-10+ protein-like domains"/>
    <property type="match status" value="1"/>
</dbReference>
<reference evidence="12 13" key="1">
    <citation type="submission" date="2016-10" db="EMBL/GenBank/DDBJ databases">
        <title>Proteomics and genomics reveal pathogen-plant mechanisms compatible with a hemibiotrophic lifestyle of Diplodia corticola.</title>
        <authorList>
            <person name="Fernandes I."/>
            <person name="De Jonge R."/>
            <person name="Van De Peer Y."/>
            <person name="Devreese B."/>
            <person name="Alves A."/>
            <person name="Esteves A.C."/>
        </authorList>
    </citation>
    <scope>NUCLEOTIDE SEQUENCE [LARGE SCALE GENOMIC DNA]</scope>
    <source>
        <strain evidence="12 13">CBS 112549</strain>
    </source>
</reference>
<proteinExistence type="inferred from homology"/>
<dbReference type="Gene3D" id="3.40.50.150">
    <property type="entry name" value="Vaccinia Virus protein VP39"/>
    <property type="match status" value="1"/>
</dbReference>
<keyword evidence="13" id="KW-1185">Reference proteome</keyword>
<evidence type="ECO:0000256" key="4">
    <source>
        <dbReference type="ARBA" id="ARBA00022679"/>
    </source>
</evidence>
<evidence type="ECO:0000256" key="1">
    <source>
        <dbReference type="ARBA" id="ARBA00009775"/>
    </source>
</evidence>
<feature type="binding site" evidence="10">
    <location>
        <position position="233"/>
    </location>
    <ligand>
        <name>S-adenosyl-L-methionine</name>
        <dbReference type="ChEBI" id="CHEBI:59789"/>
    </ligand>
</feature>
<feature type="binding site" evidence="10">
    <location>
        <begin position="271"/>
        <end position="272"/>
    </location>
    <ligand>
        <name>S-adenosyl-L-methionine</name>
        <dbReference type="ChEBI" id="CHEBI:59789"/>
    </ligand>
</feature>
<dbReference type="InterPro" id="IPR056743">
    <property type="entry name" value="TRM5-TYW2-like_MTfase"/>
</dbReference>
<comment type="subcellular location">
    <subcellularLocation>
        <location evidence="10">Mitochondrion matrix</location>
    </subcellularLocation>
    <subcellularLocation>
        <location evidence="10">Nucleus</location>
    </subcellularLocation>
    <subcellularLocation>
        <location evidence="10">Cytoplasm</location>
    </subcellularLocation>
    <text evidence="10">Predominantly in the mitochondria and in the nucleus.</text>
</comment>
<dbReference type="PANTHER" id="PTHR23245">
    <property type="entry name" value="TRNA METHYLTRANSFERASE"/>
    <property type="match status" value="1"/>
</dbReference>
<dbReference type="PANTHER" id="PTHR23245:SF36">
    <property type="entry name" value="TRNA (GUANINE(37)-N1)-METHYLTRANSFERASE"/>
    <property type="match status" value="1"/>
</dbReference>
<protein>
    <recommendedName>
        <fullName evidence="10">tRNA (guanine(37)-N1)-methyltransferase</fullName>
        <ecNumber evidence="10">2.1.1.228</ecNumber>
    </recommendedName>
    <alternativeName>
        <fullName evidence="10">M1G-methyltransferase</fullName>
    </alternativeName>
    <alternativeName>
        <fullName evidence="10">tRNA [GM37] methyltransferase</fullName>
    </alternativeName>
    <alternativeName>
        <fullName evidence="10">tRNA methyltransferase 5</fullName>
    </alternativeName>
</protein>
<feature type="binding site" evidence="10">
    <location>
        <position position="361"/>
    </location>
    <ligand>
        <name>S-adenosyl-L-methionine</name>
        <dbReference type="ChEBI" id="CHEBI:59789"/>
    </ligand>
</feature>
<evidence type="ECO:0000256" key="5">
    <source>
        <dbReference type="ARBA" id="ARBA00022691"/>
    </source>
</evidence>
<evidence type="ECO:0000256" key="10">
    <source>
        <dbReference type="HAMAP-Rule" id="MF_03152"/>
    </source>
</evidence>
<dbReference type="GO" id="GO:0052906">
    <property type="term" value="F:tRNA (guanine(37)-N1)-methyltransferase activity"/>
    <property type="evidence" value="ECO:0007669"/>
    <property type="project" value="UniProtKB-UniRule"/>
</dbReference>
<evidence type="ECO:0000256" key="3">
    <source>
        <dbReference type="ARBA" id="ARBA00022603"/>
    </source>
</evidence>
<dbReference type="GO" id="GO:0002939">
    <property type="term" value="P:tRNA N1-guanine methylation"/>
    <property type="evidence" value="ECO:0007669"/>
    <property type="project" value="TreeGrafter"/>
</dbReference>
<comment type="caution">
    <text evidence="12">The sequence shown here is derived from an EMBL/GenBank/DDBJ whole genome shotgun (WGS) entry which is preliminary data.</text>
</comment>
<dbReference type="SUPFAM" id="SSF53335">
    <property type="entry name" value="S-adenosyl-L-methionine-dependent methyltransferases"/>
    <property type="match status" value="1"/>
</dbReference>
<dbReference type="STRING" id="236234.A0A1J9QKB4"/>
<dbReference type="GO" id="GO:0005759">
    <property type="term" value="C:mitochondrial matrix"/>
    <property type="evidence" value="ECO:0007669"/>
    <property type="project" value="UniProtKB-SubCell"/>
</dbReference>
<keyword evidence="3 10" id="KW-0489">Methyltransferase</keyword>
<evidence type="ECO:0000256" key="9">
    <source>
        <dbReference type="ARBA" id="ARBA00047783"/>
    </source>
</evidence>
<name>A0A1J9QKB4_9PEZI</name>
<dbReference type="AlphaFoldDB" id="A0A1J9QKB4"/>
<dbReference type="InterPro" id="IPR029063">
    <property type="entry name" value="SAM-dependent_MTases_sf"/>
</dbReference>
<keyword evidence="2 10" id="KW-0963">Cytoplasm</keyword>
<dbReference type="InterPro" id="IPR030382">
    <property type="entry name" value="MeTrfase_TRM5/TYW2"/>
</dbReference>
<dbReference type="OrthoDB" id="408788at2759"/>
<keyword evidence="6 10" id="KW-0819">tRNA processing</keyword>
<comment type="similarity">
    <text evidence="10">Belongs to the TRM5 / TYW2 family.</text>
</comment>
<evidence type="ECO:0000256" key="6">
    <source>
        <dbReference type="ARBA" id="ARBA00022694"/>
    </source>
</evidence>
<keyword evidence="4 10" id="KW-0808">Transferase</keyword>
<evidence type="ECO:0000256" key="7">
    <source>
        <dbReference type="ARBA" id="ARBA00023128"/>
    </source>
</evidence>
<keyword evidence="8 10" id="KW-0539">Nucleus</keyword>
<dbReference type="Proteomes" id="UP000183809">
    <property type="component" value="Unassembled WGS sequence"/>
</dbReference>
<comment type="catalytic activity">
    <reaction evidence="9 10">
        <text>guanosine(37) in tRNA + S-adenosyl-L-methionine = N(1)-methylguanosine(37) in tRNA + S-adenosyl-L-homocysteine + H(+)</text>
        <dbReference type="Rhea" id="RHEA:36899"/>
        <dbReference type="Rhea" id="RHEA-COMP:10145"/>
        <dbReference type="Rhea" id="RHEA-COMP:10147"/>
        <dbReference type="ChEBI" id="CHEBI:15378"/>
        <dbReference type="ChEBI" id="CHEBI:57856"/>
        <dbReference type="ChEBI" id="CHEBI:59789"/>
        <dbReference type="ChEBI" id="CHEBI:73542"/>
        <dbReference type="ChEBI" id="CHEBI:74269"/>
        <dbReference type="EC" id="2.1.1.228"/>
    </reaction>
</comment>
<dbReference type="InterPro" id="IPR056744">
    <property type="entry name" value="TRM5/TYW2-like_N"/>
</dbReference>
<evidence type="ECO:0000259" key="11">
    <source>
        <dbReference type="PROSITE" id="PS51684"/>
    </source>
</evidence>
<dbReference type="FunFam" id="3.30.300.110:FF:000001">
    <property type="entry name" value="tRNA (guanine(37)-N1)-methyltransferase"/>
    <property type="match status" value="1"/>
</dbReference>
<dbReference type="Pfam" id="PF25133">
    <property type="entry name" value="TYW2_N_2"/>
    <property type="match status" value="1"/>
</dbReference>
<comment type="similarity">
    <text evidence="1">Belongs to the class I-like SAM-binding methyltransferase superfamily. TRM5/TYW2 family.</text>
</comment>
<comment type="subunit">
    <text evidence="10">Monomer.</text>
</comment>
<dbReference type="InterPro" id="IPR025792">
    <property type="entry name" value="tRNA_Gua_MeTrfase_euk"/>
</dbReference>
<evidence type="ECO:0000313" key="13">
    <source>
        <dbReference type="Proteomes" id="UP000183809"/>
    </source>
</evidence>
<dbReference type="HAMAP" id="MF_03152">
    <property type="entry name" value="TRM5"/>
    <property type="match status" value="1"/>
</dbReference>
<dbReference type="EMBL" id="MNUE01000085">
    <property type="protein sequence ID" value="OJD29302.1"/>
    <property type="molecule type" value="Genomic_DNA"/>
</dbReference>
<evidence type="ECO:0000256" key="8">
    <source>
        <dbReference type="ARBA" id="ARBA00023242"/>
    </source>
</evidence>
<dbReference type="GO" id="GO:0070901">
    <property type="term" value="P:mitochondrial tRNA methylation"/>
    <property type="evidence" value="ECO:0007669"/>
    <property type="project" value="UniProtKB-ARBA"/>
</dbReference>